<dbReference type="Proteomes" id="UP000253908">
    <property type="component" value="Chromosome"/>
</dbReference>
<accession>A0A345PLF2</accession>
<reference evidence="3" key="1">
    <citation type="submission" date="2017-11" db="EMBL/GenBank/DDBJ databases">
        <authorList>
            <person name="Zhu W."/>
        </authorList>
    </citation>
    <scope>NUCLEOTIDE SEQUENCE [LARGE SCALE GENOMIC DNA]</scope>
    <source>
        <strain evidence="3">160</strain>
    </source>
</reference>
<feature type="region of interest" description="Disordered" evidence="1">
    <location>
        <begin position="1"/>
        <end position="26"/>
    </location>
</feature>
<dbReference type="EMBL" id="CP024848">
    <property type="protein sequence ID" value="AXI10832.1"/>
    <property type="molecule type" value="Genomic_DNA"/>
</dbReference>
<gene>
    <name evidence="2" type="ORF">CUC15_18605</name>
</gene>
<feature type="compositionally biased region" description="Low complexity" evidence="1">
    <location>
        <begin position="1"/>
        <end position="15"/>
    </location>
</feature>
<sequence length="76" mass="8353">MRLGSAVARGGSSASRGKRSVFPKRQPEMQISSKVSSHFTSAQALSSITLDFLVRGMTAVPIYKKTVLVRYHWIKG</sequence>
<organism evidence="2 3">
    <name type="scientific">Oceanobacillus zhaokaii</name>
    <dbReference type="NCBI Taxonomy" id="2052660"/>
    <lineage>
        <taxon>Bacteria</taxon>
        <taxon>Bacillati</taxon>
        <taxon>Bacillota</taxon>
        <taxon>Bacilli</taxon>
        <taxon>Bacillales</taxon>
        <taxon>Bacillaceae</taxon>
        <taxon>Oceanobacillus</taxon>
    </lineage>
</organism>
<dbReference type="AlphaFoldDB" id="A0A345PLF2"/>
<proteinExistence type="predicted"/>
<dbReference type="KEGG" id="ocn:CUC15_18605"/>
<evidence type="ECO:0000313" key="2">
    <source>
        <dbReference type="EMBL" id="AXI10832.1"/>
    </source>
</evidence>
<evidence type="ECO:0000256" key="1">
    <source>
        <dbReference type="SAM" id="MobiDB-lite"/>
    </source>
</evidence>
<protein>
    <submittedName>
        <fullName evidence="2">Uncharacterized protein</fullName>
    </submittedName>
</protein>
<keyword evidence="3" id="KW-1185">Reference proteome</keyword>
<name>A0A345PLF2_9BACI</name>
<evidence type="ECO:0000313" key="3">
    <source>
        <dbReference type="Proteomes" id="UP000253908"/>
    </source>
</evidence>